<dbReference type="AlphaFoldDB" id="A0A975RNP7"/>
<accession>A0A975RNP7</accession>
<protein>
    <submittedName>
        <fullName evidence="1">Aldehyde dehydrogenase</fullName>
    </submittedName>
</protein>
<evidence type="ECO:0000313" key="2">
    <source>
        <dbReference type="Proteomes" id="UP000680839"/>
    </source>
</evidence>
<sequence length="94" mass="11101">MTEMIVVEDRNQDDMSRKAGCYLYTDTRLWLEDNLVHRGDGPAVISPDGVERWYVRGKDVTRDVSTFFFQNRWPARRGLDTAEKISLFRIQFLK</sequence>
<gene>
    <name evidence="1" type="ORF">KMZ29_08425</name>
</gene>
<dbReference type="Proteomes" id="UP000680839">
    <property type="component" value="Chromosome"/>
</dbReference>
<reference evidence="1" key="1">
    <citation type="submission" date="2021-06" db="EMBL/GenBank/DDBJ databases">
        <title>Bradyrhizobium sp. S2-20-1 Genome sequencing.</title>
        <authorList>
            <person name="Jin L."/>
        </authorList>
    </citation>
    <scope>NUCLEOTIDE SEQUENCE</scope>
    <source>
        <strain evidence="1">S2-20-1</strain>
    </source>
</reference>
<proteinExistence type="predicted"/>
<organism evidence="1 2">
    <name type="scientific">Bradyrhizobium sediminis</name>
    <dbReference type="NCBI Taxonomy" id="2840469"/>
    <lineage>
        <taxon>Bacteria</taxon>
        <taxon>Pseudomonadati</taxon>
        <taxon>Pseudomonadota</taxon>
        <taxon>Alphaproteobacteria</taxon>
        <taxon>Hyphomicrobiales</taxon>
        <taxon>Nitrobacteraceae</taxon>
        <taxon>Bradyrhizobium</taxon>
    </lineage>
</organism>
<evidence type="ECO:0000313" key="1">
    <source>
        <dbReference type="EMBL" id="QWG14670.1"/>
    </source>
</evidence>
<name>A0A975RNP7_9BRAD</name>
<dbReference type="RefSeq" id="WP_215623273.1">
    <property type="nucleotide sequence ID" value="NZ_CP076134.1"/>
</dbReference>
<dbReference type="EMBL" id="CP076134">
    <property type="protein sequence ID" value="QWG14670.1"/>
    <property type="molecule type" value="Genomic_DNA"/>
</dbReference>